<organism evidence="2 3">
    <name type="scientific">Fonsecaea erecta</name>
    <dbReference type="NCBI Taxonomy" id="1367422"/>
    <lineage>
        <taxon>Eukaryota</taxon>
        <taxon>Fungi</taxon>
        <taxon>Dikarya</taxon>
        <taxon>Ascomycota</taxon>
        <taxon>Pezizomycotina</taxon>
        <taxon>Eurotiomycetes</taxon>
        <taxon>Chaetothyriomycetidae</taxon>
        <taxon>Chaetothyriales</taxon>
        <taxon>Herpotrichiellaceae</taxon>
        <taxon>Fonsecaea</taxon>
    </lineage>
</organism>
<evidence type="ECO:0000313" key="2">
    <source>
        <dbReference type="EMBL" id="OAP63976.1"/>
    </source>
</evidence>
<dbReference type="GeneID" id="30007373"/>
<dbReference type="Proteomes" id="UP000078343">
    <property type="component" value="Unassembled WGS sequence"/>
</dbReference>
<gene>
    <name evidence="2" type="ORF">AYL99_03203</name>
</gene>
<accession>A0A178ZX42</accession>
<name>A0A178ZX42_9EURO</name>
<keyword evidence="3" id="KW-1185">Reference proteome</keyword>
<dbReference type="AlphaFoldDB" id="A0A178ZX42"/>
<feature type="region of interest" description="Disordered" evidence="1">
    <location>
        <begin position="1"/>
        <end position="22"/>
    </location>
</feature>
<feature type="region of interest" description="Disordered" evidence="1">
    <location>
        <begin position="74"/>
        <end position="94"/>
    </location>
</feature>
<evidence type="ECO:0000313" key="3">
    <source>
        <dbReference type="Proteomes" id="UP000078343"/>
    </source>
</evidence>
<dbReference type="OrthoDB" id="4141480at2759"/>
<proteinExistence type="predicted"/>
<evidence type="ECO:0000256" key="1">
    <source>
        <dbReference type="SAM" id="MobiDB-lite"/>
    </source>
</evidence>
<dbReference type="EMBL" id="LVYI01000002">
    <property type="protein sequence ID" value="OAP63976.1"/>
    <property type="molecule type" value="Genomic_DNA"/>
</dbReference>
<comment type="caution">
    <text evidence="2">The sequence shown here is derived from an EMBL/GenBank/DDBJ whole genome shotgun (WGS) entry which is preliminary data.</text>
</comment>
<reference evidence="2 3" key="1">
    <citation type="submission" date="2016-04" db="EMBL/GenBank/DDBJ databases">
        <title>Draft genome of Fonsecaea erecta CBS 125763.</title>
        <authorList>
            <person name="Weiss V.A."/>
            <person name="Vicente V.A."/>
            <person name="Raittz R.T."/>
            <person name="Moreno L.F."/>
            <person name="De Souza E.M."/>
            <person name="Pedrosa F.O."/>
            <person name="Steffens M.B."/>
            <person name="Faoro H."/>
            <person name="Tadra-Sfeir M.Z."/>
            <person name="Najafzadeh M.J."/>
            <person name="Felipe M.S."/>
            <person name="Teixeira M."/>
            <person name="Sun J."/>
            <person name="Xi L."/>
            <person name="Gomes R."/>
            <person name="De Azevedo C.M."/>
            <person name="Salgado C.G."/>
            <person name="Da Silva M.B."/>
            <person name="Nascimento M.F."/>
            <person name="Queiroz-Telles F."/>
            <person name="Attili D.S."/>
            <person name="Gorbushina A."/>
        </authorList>
    </citation>
    <scope>NUCLEOTIDE SEQUENCE [LARGE SCALE GENOMIC DNA]</scope>
    <source>
        <strain evidence="2 3">CBS 125763</strain>
    </source>
</reference>
<sequence>MALLLGKSKGRRTLNNPKSEPPAALSAYYEQYKTQNIQTVYKDYYPSAESSKEETNLLAEKRLEVSKAAERLNTDKKSFTAANRQASQEREDEGVRCYDWAYARQESSHSLDI</sequence>
<protein>
    <submittedName>
        <fullName evidence="2">Uncharacterized protein</fullName>
    </submittedName>
</protein>
<dbReference type="RefSeq" id="XP_018697343.1">
    <property type="nucleotide sequence ID" value="XM_018834719.1"/>
</dbReference>